<dbReference type="Proteomes" id="UP000708208">
    <property type="component" value="Unassembled WGS sequence"/>
</dbReference>
<feature type="domain" description="RING-type" evidence="6">
    <location>
        <begin position="70"/>
        <end position="111"/>
    </location>
</feature>
<evidence type="ECO:0000256" key="2">
    <source>
        <dbReference type="ARBA" id="ARBA00022771"/>
    </source>
</evidence>
<comment type="caution">
    <text evidence="7">The sequence shown here is derived from an EMBL/GenBank/DDBJ whole genome shotgun (WGS) entry which is preliminary data.</text>
</comment>
<dbReference type="PROSITE" id="PS00518">
    <property type="entry name" value="ZF_RING_1"/>
    <property type="match status" value="1"/>
</dbReference>
<dbReference type="InterPro" id="IPR017907">
    <property type="entry name" value="Znf_RING_CS"/>
</dbReference>
<keyword evidence="1" id="KW-0479">Metal-binding</keyword>
<dbReference type="CDD" id="cd16449">
    <property type="entry name" value="RING-HC"/>
    <property type="match status" value="1"/>
</dbReference>
<evidence type="ECO:0000256" key="4">
    <source>
        <dbReference type="PROSITE-ProRule" id="PRU00175"/>
    </source>
</evidence>
<dbReference type="EMBL" id="CAJVCH010109992">
    <property type="protein sequence ID" value="CAG7724480.1"/>
    <property type="molecule type" value="Genomic_DNA"/>
</dbReference>
<gene>
    <name evidence="7" type="ORF">AFUS01_LOCUS13501</name>
</gene>
<dbReference type="InterPro" id="IPR001841">
    <property type="entry name" value="Znf_RING"/>
</dbReference>
<sequence length="860" mass="96313">MAATEQYLSTQINRCSTEYSCNSDTMLKTYGKSAAISRSDTNCNYLDGCQDRDFETDYSQIKEILEEYRCPICMEILVNTSVISCGHRFCLYCIKQWFHHSHPKRFCPVCRKNCVYYQDDGDTDINISNLFRCLPVSEQEERNVVMLDREYASGIPNTRLPPQQNLYFGVVDELSQPWASQFTSGSDVAGNPFEPLNPIMAENYYPSFLPYLSYEPPFSELEYHERSVSAPVLPSQTNPDGSLSYQQGSADSYLNSIPITCSSLEVVTNADLTYTTGCNAGYMQRPSQPLRVSSFGGFSANEVYSSENLELDNLIGNSCPVSYGPLQIPGETLGNAHYGSSLSQSAPPVNLDYSTDPPSLIPLWNQNFSDQSPNMYNSVLPVFDSVNHPTAEQYKQACVAFGGGRGMNPVSDQREIYRLPKAPSAGWNSEAPGSEHVQLSNDWQLTGSQQVDSNWDLPSLSNISETNLEHLSNLASDGNRSKFSRRSTNPPNTTHEDYQQDMLIQEEFQRLDEMLLRDDDDLCISENDQVSVESVVSSEQQYDSPWEVPSNQARSKEGKGVSAGNTAEQQSQFTVPRTTSSSYNANRLSVATSNAAIKPVTVEEFQRNLEQRVDMQFGSGNRIHEKKLASQGFINSVKKFPVPPATAEPKGFRPKIVTKPTLDARRFQSLDSQQRCCEQKRALERHRTEEIRLNDRPSVIPNKSMDLGLPAVEFRQGPLTTRRTTPRLPKMRADQRTKKVLSLKKKPPTRPSTPGLPEAIAPNNMMGVSHGDGIWGAVPEMNANMYLPYGMLLFKMEYQPHGNMFNSFSSASAAKHQQQHHPPQNVTNLVKFTHPVIHMLPLSSDGSTRLNITFDVVYQT</sequence>
<dbReference type="SMART" id="SM00184">
    <property type="entry name" value="RING"/>
    <property type="match status" value="1"/>
</dbReference>
<dbReference type="OrthoDB" id="6105938at2759"/>
<feature type="region of interest" description="Disordered" evidence="5">
    <location>
        <begin position="534"/>
        <end position="580"/>
    </location>
</feature>
<feature type="compositionally biased region" description="Basic residues" evidence="5">
    <location>
        <begin position="738"/>
        <end position="748"/>
    </location>
</feature>
<evidence type="ECO:0000313" key="7">
    <source>
        <dbReference type="EMBL" id="CAG7724480.1"/>
    </source>
</evidence>
<dbReference type="GO" id="GO:0008270">
    <property type="term" value="F:zinc ion binding"/>
    <property type="evidence" value="ECO:0007669"/>
    <property type="project" value="UniProtKB-KW"/>
</dbReference>
<feature type="region of interest" description="Disordered" evidence="5">
    <location>
        <begin position="731"/>
        <end position="763"/>
    </location>
</feature>
<keyword evidence="3" id="KW-0862">Zinc</keyword>
<dbReference type="AlphaFoldDB" id="A0A8J2KCI3"/>
<evidence type="ECO:0000256" key="5">
    <source>
        <dbReference type="SAM" id="MobiDB-lite"/>
    </source>
</evidence>
<reference evidence="7" key="1">
    <citation type="submission" date="2021-06" db="EMBL/GenBank/DDBJ databases">
        <authorList>
            <person name="Hodson N. C."/>
            <person name="Mongue J. A."/>
            <person name="Jaron S. K."/>
        </authorList>
    </citation>
    <scope>NUCLEOTIDE SEQUENCE</scope>
</reference>
<dbReference type="Pfam" id="PF00097">
    <property type="entry name" value="zf-C3HC4"/>
    <property type="match status" value="1"/>
</dbReference>
<keyword evidence="8" id="KW-1185">Reference proteome</keyword>
<evidence type="ECO:0000256" key="1">
    <source>
        <dbReference type="ARBA" id="ARBA00022723"/>
    </source>
</evidence>
<name>A0A8J2KCI3_9HEXA</name>
<evidence type="ECO:0000256" key="3">
    <source>
        <dbReference type="ARBA" id="ARBA00022833"/>
    </source>
</evidence>
<feature type="compositionally biased region" description="Polar residues" evidence="5">
    <location>
        <begin position="563"/>
        <end position="580"/>
    </location>
</feature>
<organism evidence="7 8">
    <name type="scientific">Allacma fusca</name>
    <dbReference type="NCBI Taxonomy" id="39272"/>
    <lineage>
        <taxon>Eukaryota</taxon>
        <taxon>Metazoa</taxon>
        <taxon>Ecdysozoa</taxon>
        <taxon>Arthropoda</taxon>
        <taxon>Hexapoda</taxon>
        <taxon>Collembola</taxon>
        <taxon>Symphypleona</taxon>
        <taxon>Sminthuridae</taxon>
        <taxon>Allacma</taxon>
    </lineage>
</organism>
<evidence type="ECO:0000313" key="8">
    <source>
        <dbReference type="Proteomes" id="UP000708208"/>
    </source>
</evidence>
<accession>A0A8J2KCI3</accession>
<evidence type="ECO:0000259" key="6">
    <source>
        <dbReference type="PROSITE" id="PS50089"/>
    </source>
</evidence>
<feature type="region of interest" description="Disordered" evidence="5">
    <location>
        <begin position="473"/>
        <end position="497"/>
    </location>
</feature>
<protein>
    <recommendedName>
        <fullName evidence="6">RING-type domain-containing protein</fullName>
    </recommendedName>
</protein>
<proteinExistence type="predicted"/>
<dbReference type="InterPro" id="IPR018957">
    <property type="entry name" value="Znf_C3HC4_RING-type"/>
</dbReference>
<keyword evidence="2 4" id="KW-0863">Zinc-finger</keyword>
<dbReference type="PROSITE" id="PS50089">
    <property type="entry name" value="ZF_RING_2"/>
    <property type="match status" value="1"/>
</dbReference>